<keyword evidence="3" id="KW-1185">Reference proteome</keyword>
<organism evidence="3 4">
    <name type="scientific">Panagrolaimus superbus</name>
    <dbReference type="NCBI Taxonomy" id="310955"/>
    <lineage>
        <taxon>Eukaryota</taxon>
        <taxon>Metazoa</taxon>
        <taxon>Ecdysozoa</taxon>
        <taxon>Nematoda</taxon>
        <taxon>Chromadorea</taxon>
        <taxon>Rhabditida</taxon>
        <taxon>Tylenchina</taxon>
        <taxon>Panagrolaimomorpha</taxon>
        <taxon>Panagrolaimoidea</taxon>
        <taxon>Panagrolaimidae</taxon>
        <taxon>Panagrolaimus</taxon>
    </lineage>
</organism>
<dbReference type="Pfam" id="PF00085">
    <property type="entry name" value="Thioredoxin"/>
    <property type="match status" value="1"/>
</dbReference>
<comment type="similarity">
    <text evidence="1">Belongs to the protein disulfide isomerase family.</text>
</comment>
<dbReference type="InterPro" id="IPR036249">
    <property type="entry name" value="Thioredoxin-like_sf"/>
</dbReference>
<evidence type="ECO:0000256" key="1">
    <source>
        <dbReference type="ARBA" id="ARBA00006347"/>
    </source>
</evidence>
<evidence type="ECO:0000313" key="4">
    <source>
        <dbReference type="WBParaSite" id="PSU_v2.g6730.t1"/>
    </source>
</evidence>
<dbReference type="SUPFAM" id="SSF52833">
    <property type="entry name" value="Thioredoxin-like"/>
    <property type="match status" value="2"/>
</dbReference>
<reference evidence="4" key="1">
    <citation type="submission" date="2022-11" db="UniProtKB">
        <authorList>
            <consortium name="WormBaseParasite"/>
        </authorList>
    </citation>
    <scope>IDENTIFICATION</scope>
</reference>
<dbReference type="AlphaFoldDB" id="A0A914Z4B4"/>
<dbReference type="WBParaSite" id="PSU_v2.g6730.t1">
    <property type="protein sequence ID" value="PSU_v2.g6730.t1"/>
    <property type="gene ID" value="PSU_v2.g6730"/>
</dbReference>
<evidence type="ECO:0000259" key="2">
    <source>
        <dbReference type="PROSITE" id="PS51352"/>
    </source>
</evidence>
<dbReference type="Gene3D" id="3.40.30.10">
    <property type="entry name" value="Glutaredoxin"/>
    <property type="match status" value="2"/>
</dbReference>
<feature type="domain" description="Thioredoxin" evidence="2">
    <location>
        <begin position="48"/>
        <end position="165"/>
    </location>
</feature>
<dbReference type="GO" id="GO:0003756">
    <property type="term" value="F:protein disulfide isomerase activity"/>
    <property type="evidence" value="ECO:0007669"/>
    <property type="project" value="TreeGrafter"/>
</dbReference>
<dbReference type="GO" id="GO:0005783">
    <property type="term" value="C:endoplasmic reticulum"/>
    <property type="evidence" value="ECO:0007669"/>
    <property type="project" value="TreeGrafter"/>
</dbReference>
<dbReference type="InterPro" id="IPR013766">
    <property type="entry name" value="Thioredoxin_domain"/>
</dbReference>
<dbReference type="PROSITE" id="PS00194">
    <property type="entry name" value="THIOREDOXIN_1"/>
    <property type="match status" value="1"/>
</dbReference>
<dbReference type="CDD" id="cd02961">
    <property type="entry name" value="PDI_a_family"/>
    <property type="match status" value="1"/>
</dbReference>
<name>A0A914Z4B4_9BILA</name>
<dbReference type="GO" id="GO:0006457">
    <property type="term" value="P:protein folding"/>
    <property type="evidence" value="ECO:0007669"/>
    <property type="project" value="TreeGrafter"/>
</dbReference>
<protein>
    <submittedName>
        <fullName evidence="4">Thioredoxin domain-containing protein</fullName>
    </submittedName>
</protein>
<dbReference type="InterPro" id="IPR051063">
    <property type="entry name" value="PDI"/>
</dbReference>
<dbReference type="PROSITE" id="PS51352">
    <property type="entry name" value="THIOREDOXIN_2"/>
    <property type="match status" value="1"/>
</dbReference>
<accession>A0A914Z4B4</accession>
<sequence>MTAVDCLQDKVFCSKKNITTYPSYHIYKNGKFSRSFDADTIEDFVNALSGKPPIPKLEFGEEVKVGTHWNIDDLISSNDRTLVLFYAPWCGHCKNVKPEFSKAAKQMKKANYIALDCTRYQGACKRFGVTSYPSLKIFVAGKFYANYAGERTTKGFINAFNQNRNLETPKQVKDFKISLTNTNF</sequence>
<dbReference type="PRINTS" id="PR00421">
    <property type="entry name" value="THIOREDOXIN"/>
</dbReference>
<evidence type="ECO:0000313" key="3">
    <source>
        <dbReference type="Proteomes" id="UP000887577"/>
    </source>
</evidence>
<dbReference type="InterPro" id="IPR017937">
    <property type="entry name" value="Thioredoxin_CS"/>
</dbReference>
<dbReference type="PANTHER" id="PTHR45672">
    <property type="entry name" value="PROTEIN DISULFIDE-ISOMERASE C17H9.14C-RELATED"/>
    <property type="match status" value="1"/>
</dbReference>
<proteinExistence type="inferred from homology"/>
<dbReference type="Proteomes" id="UP000887577">
    <property type="component" value="Unplaced"/>
</dbReference>